<keyword evidence="1" id="KW-0732">Signal</keyword>
<dbReference type="InterPro" id="IPR025392">
    <property type="entry name" value="DUF4124"/>
</dbReference>
<accession>A0A7W8HJ46</accession>
<name>A0A7W8HJ46_9BURK</name>
<dbReference type="EMBL" id="JACHGB010000004">
    <property type="protein sequence ID" value="MBB5272361.1"/>
    <property type="molecule type" value="Genomic_DNA"/>
</dbReference>
<keyword evidence="4" id="KW-1185">Reference proteome</keyword>
<reference evidence="3 4" key="1">
    <citation type="submission" date="2020-08" db="EMBL/GenBank/DDBJ databases">
        <title>Genomic Encyclopedia of Type Strains, Phase IV (KMG-IV): sequencing the most valuable type-strain genomes for metagenomic binning, comparative biology and taxonomic classification.</title>
        <authorList>
            <person name="Goeker M."/>
        </authorList>
    </citation>
    <scope>NUCLEOTIDE SEQUENCE [LARGE SCALE GENOMIC DNA]</scope>
    <source>
        <strain evidence="3 4">DSM 29781</strain>
    </source>
</reference>
<evidence type="ECO:0000259" key="2">
    <source>
        <dbReference type="Pfam" id="PF13511"/>
    </source>
</evidence>
<evidence type="ECO:0000313" key="3">
    <source>
        <dbReference type="EMBL" id="MBB5272361.1"/>
    </source>
</evidence>
<feature type="domain" description="DUF4124" evidence="2">
    <location>
        <begin position="57"/>
        <end position="105"/>
    </location>
</feature>
<evidence type="ECO:0000313" key="4">
    <source>
        <dbReference type="Proteomes" id="UP000532440"/>
    </source>
</evidence>
<gene>
    <name evidence="3" type="ORF">HNQ70_002375</name>
</gene>
<protein>
    <recommendedName>
        <fullName evidence="2">DUF4124 domain-containing protein</fullName>
    </recommendedName>
</protein>
<dbReference type="RefSeq" id="WP_183967686.1">
    <property type="nucleotide sequence ID" value="NZ_BAABEW010000025.1"/>
</dbReference>
<dbReference type="Proteomes" id="UP000532440">
    <property type="component" value="Unassembled WGS sequence"/>
</dbReference>
<organism evidence="3 4">
    <name type="scientific">Quisquiliibacterium transsilvanicum</name>
    <dbReference type="NCBI Taxonomy" id="1549638"/>
    <lineage>
        <taxon>Bacteria</taxon>
        <taxon>Pseudomonadati</taxon>
        <taxon>Pseudomonadota</taxon>
        <taxon>Betaproteobacteria</taxon>
        <taxon>Burkholderiales</taxon>
        <taxon>Burkholderiaceae</taxon>
        <taxon>Quisquiliibacterium</taxon>
    </lineage>
</organism>
<comment type="caution">
    <text evidence="3">The sequence shown here is derived from an EMBL/GenBank/DDBJ whole genome shotgun (WGS) entry which is preliminary data.</text>
</comment>
<evidence type="ECO:0000256" key="1">
    <source>
        <dbReference type="SAM" id="SignalP"/>
    </source>
</evidence>
<sequence>MTRIAFQAPRLSPTFVLLAATAVLAIAVPARAGSESTPALRASQPAPGALAPDGRGLAVQVSASRVYRSVGPDGRVVFGDQPEPGAKSVLARSFAPSSDPQAIETARRRQAYWRAQAEAFSARQKDRELAESRARSEAQAAAGSAPIVLIVPRNLRAPDWAVPVHMPAGGFPATYPSSPGAAAQVPAAFIGSGFATGR</sequence>
<proteinExistence type="predicted"/>
<dbReference type="AlphaFoldDB" id="A0A7W8HJ46"/>
<dbReference type="Pfam" id="PF13511">
    <property type="entry name" value="DUF4124"/>
    <property type="match status" value="1"/>
</dbReference>
<feature type="signal peptide" evidence="1">
    <location>
        <begin position="1"/>
        <end position="32"/>
    </location>
</feature>
<feature type="chain" id="PRO_5031378544" description="DUF4124 domain-containing protein" evidence="1">
    <location>
        <begin position="33"/>
        <end position="198"/>
    </location>
</feature>